<protein>
    <submittedName>
        <fullName evidence="2">Uncharacterized protein</fullName>
    </submittedName>
</protein>
<dbReference type="EMBL" id="CP018047">
    <property type="protein sequence ID" value="AQU67494.1"/>
    <property type="molecule type" value="Genomic_DNA"/>
</dbReference>
<dbReference type="Proteomes" id="UP000189677">
    <property type="component" value="Chromosome"/>
</dbReference>
<accession>A0A1U9QTB5</accession>
<keyword evidence="3" id="KW-1185">Reference proteome</keyword>
<gene>
    <name evidence="2" type="ORF">BBN63_15830</name>
</gene>
<keyword evidence="1" id="KW-0732">Signal</keyword>
<evidence type="ECO:0000313" key="2">
    <source>
        <dbReference type="EMBL" id="AQU67494.1"/>
    </source>
</evidence>
<evidence type="ECO:0000313" key="3">
    <source>
        <dbReference type="Proteomes" id="UP000189677"/>
    </source>
</evidence>
<sequence length="201" mass="20573">MCAAPPTRRFVMLSSIRRIAGASAVAAALLFALPTSANAVENSDIARPAAVTQSAEAAVAADATPAPRFKTGDAGNLSDLPTVKADERAVRVPAWSYHITSSCSGREGAIRQGANYWGSATETASSGTPVSCVGGYVQGCGGGNVVGCNWGAGQRIELSTMVGDFALLAAHEFGHNWYGHSGTGCASWASQADVMRTTMCS</sequence>
<dbReference type="AlphaFoldDB" id="A0A1U9QTB5"/>
<name>A0A1U9QTB5_STRNV</name>
<proteinExistence type="predicted"/>
<feature type="chain" id="PRO_5010690909" evidence="1">
    <location>
        <begin position="40"/>
        <end position="201"/>
    </location>
</feature>
<organism evidence="2 3">
    <name type="scientific">Streptomyces niveus</name>
    <name type="common">Streptomyces spheroides</name>
    <dbReference type="NCBI Taxonomy" id="193462"/>
    <lineage>
        <taxon>Bacteria</taxon>
        <taxon>Bacillati</taxon>
        <taxon>Actinomycetota</taxon>
        <taxon>Actinomycetes</taxon>
        <taxon>Kitasatosporales</taxon>
        <taxon>Streptomycetaceae</taxon>
        <taxon>Streptomyces</taxon>
    </lineage>
</organism>
<feature type="signal peptide" evidence="1">
    <location>
        <begin position="1"/>
        <end position="39"/>
    </location>
</feature>
<evidence type="ECO:0000256" key="1">
    <source>
        <dbReference type="SAM" id="SignalP"/>
    </source>
</evidence>
<reference evidence="2 3" key="1">
    <citation type="submission" date="2016-11" db="EMBL/GenBank/DDBJ databases">
        <title>Complete genome sequence of Streptomyces niveus SCSIO 3406.</title>
        <authorList>
            <person name="Zhu Q."/>
            <person name="Cheng W."/>
            <person name="Song Y."/>
            <person name="Li Q."/>
            <person name="Ju J."/>
        </authorList>
    </citation>
    <scope>NUCLEOTIDE SEQUENCE [LARGE SCALE GENOMIC DNA]</scope>
    <source>
        <strain evidence="2 3">SCSIO 3406</strain>
    </source>
</reference>
<dbReference type="KEGG" id="snw:BBN63_15830"/>